<protein>
    <submittedName>
        <fullName evidence="1">Uncharacterized protein</fullName>
    </submittedName>
</protein>
<name>A0A2H1HPK6_9MICO</name>
<dbReference type="InterPro" id="IPR010866">
    <property type="entry name" value="A-2_8-polyST"/>
</dbReference>
<proteinExistence type="predicted"/>
<gene>
    <name evidence="1" type="ORF">BI49514_00101</name>
</gene>
<accession>A0A2H1HPK6</accession>
<dbReference type="AlphaFoldDB" id="A0A2H1HPK6"/>
<reference evidence="2" key="1">
    <citation type="submission" date="2017-03" db="EMBL/GenBank/DDBJ databases">
        <authorList>
            <person name="Monnet C."/>
        </authorList>
    </citation>
    <scope>NUCLEOTIDE SEQUENCE [LARGE SCALE GENOMIC DNA]</scope>
    <source>
        <strain evidence="2">ATCC 49514</strain>
    </source>
</reference>
<organism evidence="1 2">
    <name type="scientific">Brevibacterium iodinum ATCC 49514</name>
    <dbReference type="NCBI Taxonomy" id="1255616"/>
    <lineage>
        <taxon>Bacteria</taxon>
        <taxon>Bacillati</taxon>
        <taxon>Actinomycetota</taxon>
        <taxon>Actinomycetes</taxon>
        <taxon>Micrococcales</taxon>
        <taxon>Brevibacteriaceae</taxon>
        <taxon>Brevibacterium</taxon>
    </lineage>
</organism>
<sequence>MKQIFLASTLFELVCLAAGIDGGDYDRPAAPALMGTDGFAPEDTPAPTERILLVSNNAVVMELSETFVDSPGAASLIARFDRVVNLNEALAPLHVHPSSWRPDHTDLPVVESYLRSRWGLDETDEIELVIESPQVNPAIALGRVFSRATIRVHADGLMSFGPTRNQIPLTNGQRMSVLHYLPLVPGISPKLLREFGIVHRPLGVESFTGVVRELGEHSAEALEDELGGVLSAAPSSKRPWALVVGQYLSALGLITSEEETQLHIDMIEAAAARGMEVVVFKPHPAAPPSQTGPLFEAAQKLGITLQLFDLPVMAEVIIDRLAPDLIVGGFSTALMTARQIYQVPALAVGTDLLLEAIAPYQNSNRIPLTIISEICDGSTPEKADAHPQLSRLLAAVTYCMAPTQSHDLRDAATDFLTEVFDVSTGHGESADRFSRYFKRRRLTALALPGSTSKAFAPKRMIKRSGTLVIKAVARKQQRIMKRIQQR</sequence>
<dbReference type="Proteomes" id="UP000234382">
    <property type="component" value="Unassembled WGS sequence"/>
</dbReference>
<dbReference type="EMBL" id="FXYX01000001">
    <property type="protein sequence ID" value="SMX64776.1"/>
    <property type="molecule type" value="Genomic_DNA"/>
</dbReference>
<evidence type="ECO:0000313" key="2">
    <source>
        <dbReference type="Proteomes" id="UP000234382"/>
    </source>
</evidence>
<keyword evidence="2" id="KW-1185">Reference proteome</keyword>
<dbReference type="Pfam" id="PF07388">
    <property type="entry name" value="A-2_8-polyST"/>
    <property type="match status" value="1"/>
</dbReference>
<dbReference type="RefSeq" id="WP_101543400.1">
    <property type="nucleotide sequence ID" value="NZ_FXYX01000001.1"/>
</dbReference>
<evidence type="ECO:0000313" key="1">
    <source>
        <dbReference type="EMBL" id="SMX64776.1"/>
    </source>
</evidence>